<dbReference type="EMBL" id="ML213515">
    <property type="protein sequence ID" value="TFK49842.1"/>
    <property type="molecule type" value="Genomic_DNA"/>
</dbReference>
<organism evidence="1 2">
    <name type="scientific">Heliocybe sulcata</name>
    <dbReference type="NCBI Taxonomy" id="5364"/>
    <lineage>
        <taxon>Eukaryota</taxon>
        <taxon>Fungi</taxon>
        <taxon>Dikarya</taxon>
        <taxon>Basidiomycota</taxon>
        <taxon>Agaricomycotina</taxon>
        <taxon>Agaricomycetes</taxon>
        <taxon>Gloeophyllales</taxon>
        <taxon>Gloeophyllaceae</taxon>
        <taxon>Heliocybe</taxon>
    </lineage>
</organism>
<dbReference type="AlphaFoldDB" id="A0A5C3MY74"/>
<keyword evidence="2" id="KW-1185">Reference proteome</keyword>
<evidence type="ECO:0000313" key="1">
    <source>
        <dbReference type="EMBL" id="TFK49842.1"/>
    </source>
</evidence>
<dbReference type="Proteomes" id="UP000305948">
    <property type="component" value="Unassembled WGS sequence"/>
</dbReference>
<evidence type="ECO:0000313" key="2">
    <source>
        <dbReference type="Proteomes" id="UP000305948"/>
    </source>
</evidence>
<sequence length="429" mass="46990">MVVLGAIKPGESGDADHTATAVMPMSHLERQQVRREPHRMRGLHERSLEDQGGIDVAGDALAIHSQLHKFVVSRCLPTGELENWSAGQLCKGTDVPGEITDAVFRYEEDWPKSWKPLALSFTKARLKQLTEGIQSIDLCTSKAVLDARNAPTPRLKSLTLMRMPGPPTVHTSFDYQYERILHYAASNDEEDDAPIPAGHVYSSLTSLRAVSRDTMEELVLVGLEQLLDGARVLANVRQCRSCVACQSEANVITSGVGTSIPNCLRDNLRSAHSTTAYSDYFLDTIDNGHKSEFAVTLSHGHTRVVERCFEVIDPIDGAPSHIVSPCILSQFLHRIPPPIPRRSGCTAGLLLDGAVVGLLGFPQEYALHALQQLSCSISSAPSISCSTSRKPLPYTITWHQLTTQRVPSDREYQKGENNGLVMLSLVGLI</sequence>
<accession>A0A5C3MY74</accession>
<reference evidence="1 2" key="1">
    <citation type="journal article" date="2019" name="Nat. Ecol. Evol.">
        <title>Megaphylogeny resolves global patterns of mushroom evolution.</title>
        <authorList>
            <person name="Varga T."/>
            <person name="Krizsan K."/>
            <person name="Foldi C."/>
            <person name="Dima B."/>
            <person name="Sanchez-Garcia M."/>
            <person name="Sanchez-Ramirez S."/>
            <person name="Szollosi G.J."/>
            <person name="Szarkandi J.G."/>
            <person name="Papp V."/>
            <person name="Albert L."/>
            <person name="Andreopoulos W."/>
            <person name="Angelini C."/>
            <person name="Antonin V."/>
            <person name="Barry K.W."/>
            <person name="Bougher N.L."/>
            <person name="Buchanan P."/>
            <person name="Buyck B."/>
            <person name="Bense V."/>
            <person name="Catcheside P."/>
            <person name="Chovatia M."/>
            <person name="Cooper J."/>
            <person name="Damon W."/>
            <person name="Desjardin D."/>
            <person name="Finy P."/>
            <person name="Geml J."/>
            <person name="Haridas S."/>
            <person name="Hughes K."/>
            <person name="Justo A."/>
            <person name="Karasinski D."/>
            <person name="Kautmanova I."/>
            <person name="Kiss B."/>
            <person name="Kocsube S."/>
            <person name="Kotiranta H."/>
            <person name="LaButti K.M."/>
            <person name="Lechner B.E."/>
            <person name="Liimatainen K."/>
            <person name="Lipzen A."/>
            <person name="Lukacs Z."/>
            <person name="Mihaltcheva S."/>
            <person name="Morgado L.N."/>
            <person name="Niskanen T."/>
            <person name="Noordeloos M.E."/>
            <person name="Ohm R.A."/>
            <person name="Ortiz-Santana B."/>
            <person name="Ovrebo C."/>
            <person name="Racz N."/>
            <person name="Riley R."/>
            <person name="Savchenko A."/>
            <person name="Shiryaev A."/>
            <person name="Soop K."/>
            <person name="Spirin V."/>
            <person name="Szebenyi C."/>
            <person name="Tomsovsky M."/>
            <person name="Tulloss R.E."/>
            <person name="Uehling J."/>
            <person name="Grigoriev I.V."/>
            <person name="Vagvolgyi C."/>
            <person name="Papp T."/>
            <person name="Martin F.M."/>
            <person name="Miettinen O."/>
            <person name="Hibbett D.S."/>
            <person name="Nagy L.G."/>
        </authorList>
    </citation>
    <scope>NUCLEOTIDE SEQUENCE [LARGE SCALE GENOMIC DNA]</scope>
    <source>
        <strain evidence="1 2">OMC1185</strain>
    </source>
</reference>
<name>A0A5C3MY74_9AGAM</name>
<gene>
    <name evidence="1" type="ORF">OE88DRAFT_1646238</name>
</gene>
<dbReference type="OrthoDB" id="3156903at2759"/>
<proteinExistence type="predicted"/>
<protein>
    <submittedName>
        <fullName evidence="1">Uncharacterized protein</fullName>
    </submittedName>
</protein>